<evidence type="ECO:0000313" key="1">
    <source>
        <dbReference type="EMBL" id="TQF07029.1"/>
    </source>
</evidence>
<evidence type="ECO:0000313" key="2">
    <source>
        <dbReference type="Proteomes" id="UP000319103"/>
    </source>
</evidence>
<accession>A0A540WDB7</accession>
<dbReference type="RefSeq" id="WP_141637434.1">
    <property type="nucleotide sequence ID" value="NZ_VIGB01000003.1"/>
</dbReference>
<proteinExistence type="predicted"/>
<dbReference type="OrthoDB" id="4337778at2"/>
<gene>
    <name evidence="1" type="ORF">E6W39_38655</name>
</gene>
<dbReference type="Proteomes" id="UP000319103">
    <property type="component" value="Unassembled WGS sequence"/>
</dbReference>
<reference evidence="1 2" key="1">
    <citation type="submission" date="2019-06" db="EMBL/GenBank/DDBJ databases">
        <title>Description of Kitasatospora acidophila sp. nov. isolated from pine grove soil, and reclassification of Streptomyces novaecaesareae to Kitasatospora novaeceasareae comb. nov.</title>
        <authorList>
            <person name="Kim M.J."/>
        </authorList>
    </citation>
    <scope>NUCLEOTIDE SEQUENCE [LARGE SCALE GENOMIC DNA]</scope>
    <source>
        <strain evidence="1 2">MMS16-CNU292</strain>
    </source>
</reference>
<dbReference type="AlphaFoldDB" id="A0A540WDB7"/>
<keyword evidence="2" id="KW-1185">Reference proteome</keyword>
<comment type="caution">
    <text evidence="1">The sequence shown here is derived from an EMBL/GenBank/DDBJ whole genome shotgun (WGS) entry which is preliminary data.</text>
</comment>
<dbReference type="EMBL" id="VIGB01000003">
    <property type="protein sequence ID" value="TQF07029.1"/>
    <property type="molecule type" value="Genomic_DNA"/>
</dbReference>
<protein>
    <submittedName>
        <fullName evidence="1">Uncharacterized protein</fullName>
    </submittedName>
</protein>
<sequence length="116" mass="12374">MSPTEVTVTPSTPSPSLLGPRAVVVRYYQDLNSKDYLDAWNLGGSNIAQVSYDQWVGGFATTKEIDVAASDDVTAPGTVNVFIEAAQTDDTVKRFTGTYTVTDGVITSAHITSSDH</sequence>
<name>A0A540WDB7_9ACTN</name>
<organism evidence="1 2">
    <name type="scientific">Kitasatospora acidiphila</name>
    <dbReference type="NCBI Taxonomy" id="2567942"/>
    <lineage>
        <taxon>Bacteria</taxon>
        <taxon>Bacillati</taxon>
        <taxon>Actinomycetota</taxon>
        <taxon>Actinomycetes</taxon>
        <taxon>Kitasatosporales</taxon>
        <taxon>Streptomycetaceae</taxon>
        <taxon>Kitasatospora</taxon>
    </lineage>
</organism>